<evidence type="ECO:0000256" key="7">
    <source>
        <dbReference type="SAM" id="MobiDB-lite"/>
    </source>
</evidence>
<evidence type="ECO:0000313" key="10">
    <source>
        <dbReference type="Proteomes" id="UP001610335"/>
    </source>
</evidence>
<keyword evidence="4" id="KW-0238">DNA-binding</keyword>
<comment type="caution">
    <text evidence="9">The sequence shown here is derived from an EMBL/GenBank/DDBJ whole genome shotgun (WGS) entry which is preliminary data.</text>
</comment>
<accession>A0ABR4HMM0</accession>
<keyword evidence="2" id="KW-0862">Zinc</keyword>
<feature type="region of interest" description="Disordered" evidence="7">
    <location>
        <begin position="82"/>
        <end position="121"/>
    </location>
</feature>
<organism evidence="9 10">
    <name type="scientific">Aspergillus cavernicola</name>
    <dbReference type="NCBI Taxonomy" id="176166"/>
    <lineage>
        <taxon>Eukaryota</taxon>
        <taxon>Fungi</taxon>
        <taxon>Dikarya</taxon>
        <taxon>Ascomycota</taxon>
        <taxon>Pezizomycotina</taxon>
        <taxon>Eurotiomycetes</taxon>
        <taxon>Eurotiomycetidae</taxon>
        <taxon>Eurotiales</taxon>
        <taxon>Aspergillaceae</taxon>
        <taxon>Aspergillus</taxon>
        <taxon>Aspergillus subgen. Nidulantes</taxon>
    </lineage>
</organism>
<evidence type="ECO:0000256" key="1">
    <source>
        <dbReference type="ARBA" id="ARBA00004123"/>
    </source>
</evidence>
<dbReference type="InterPro" id="IPR001138">
    <property type="entry name" value="Zn2Cys6_DnaBD"/>
</dbReference>
<evidence type="ECO:0000256" key="3">
    <source>
        <dbReference type="ARBA" id="ARBA00023015"/>
    </source>
</evidence>
<feature type="domain" description="Zn(2)-C6 fungal-type" evidence="8">
    <location>
        <begin position="14"/>
        <end position="44"/>
    </location>
</feature>
<gene>
    <name evidence="9" type="ORF">BDW59DRAFT_10034</name>
</gene>
<evidence type="ECO:0000256" key="5">
    <source>
        <dbReference type="ARBA" id="ARBA00023163"/>
    </source>
</evidence>
<keyword evidence="10" id="KW-1185">Reference proteome</keyword>
<evidence type="ECO:0000256" key="4">
    <source>
        <dbReference type="ARBA" id="ARBA00023125"/>
    </source>
</evidence>
<keyword evidence="3" id="KW-0805">Transcription regulation</keyword>
<dbReference type="InterPro" id="IPR036864">
    <property type="entry name" value="Zn2-C6_fun-type_DNA-bd_sf"/>
</dbReference>
<evidence type="ECO:0000313" key="9">
    <source>
        <dbReference type="EMBL" id="KAL2816419.1"/>
    </source>
</evidence>
<evidence type="ECO:0000256" key="6">
    <source>
        <dbReference type="ARBA" id="ARBA00023242"/>
    </source>
</evidence>
<dbReference type="SUPFAM" id="SSF57701">
    <property type="entry name" value="Zn2/Cys6 DNA-binding domain"/>
    <property type="match status" value="1"/>
</dbReference>
<sequence>MDNPGWATAPYGRACAACAQAKCKCLVTEAGGSCARCRRLNRECHPARRTRKMNPLRKSVTAKTAQLEQRLDELTSLLHATGQSRPAVSDSRFSSASPVSSTLSSSVDTPPTEATPDDDILDSFRTNRLPFLPYIHIPPHVAAAEVKAGSPFLWRCLVTLHCNDTARRQKLHIEVKEVAAKALLVEGQRSLDLLQGILAYIGWIGSESQPRKVSLGPSMQMAVSLVLDIGLNRPPPQNPEILNSLVLKTGPGYCRPWISLVRTMNERRAVLGCFLLCSTVSHTLNRPDPLRWTPHMKECLDILAEAKQTPNDAVLVQLVRAQLVVHRLIKELELEYDAVDDREHAKAPFYSYIKALRSQIDNVRNLTPPELHQNKPLLLHLYHAETTIYETAMAKSASTTGEIDFARLNNLHACLNAITERFNVLFSLPVSAFAYMSSNVLFPSAHSLTTLLRLTTFEYPGWDLAVVRQTSELLSLTQQLSDRFSQAAEVMGFQNTPGVDPDCFTATAKILSGLRAGWASRLPDLQSTALQPVEVAPLPDIDLELVESWFSMQDFAWLPEYPMYGT</sequence>
<dbReference type="PANTHER" id="PTHR31845">
    <property type="entry name" value="FINGER DOMAIN PROTEIN, PUTATIVE-RELATED"/>
    <property type="match status" value="1"/>
</dbReference>
<protein>
    <recommendedName>
        <fullName evidence="8">Zn(2)-C6 fungal-type domain-containing protein</fullName>
    </recommendedName>
</protein>
<evidence type="ECO:0000259" key="8">
    <source>
        <dbReference type="PROSITE" id="PS00463"/>
    </source>
</evidence>
<comment type="subcellular location">
    <subcellularLocation>
        <location evidence="1">Nucleus</location>
    </subcellularLocation>
</comment>
<keyword evidence="6" id="KW-0539">Nucleus</keyword>
<evidence type="ECO:0000256" key="2">
    <source>
        <dbReference type="ARBA" id="ARBA00022833"/>
    </source>
</evidence>
<dbReference type="EMBL" id="JBFXLS010000101">
    <property type="protein sequence ID" value="KAL2816419.1"/>
    <property type="molecule type" value="Genomic_DNA"/>
</dbReference>
<proteinExistence type="predicted"/>
<dbReference type="Gene3D" id="4.10.240.10">
    <property type="entry name" value="Zn(2)-C6 fungal-type DNA-binding domain"/>
    <property type="match status" value="1"/>
</dbReference>
<reference evidence="9 10" key="1">
    <citation type="submission" date="2024-07" db="EMBL/GenBank/DDBJ databases">
        <title>Section-level genome sequencing and comparative genomics of Aspergillus sections Usti and Cavernicolus.</title>
        <authorList>
            <consortium name="Lawrence Berkeley National Laboratory"/>
            <person name="Nybo J.L."/>
            <person name="Vesth T.C."/>
            <person name="Theobald S."/>
            <person name="Frisvad J.C."/>
            <person name="Larsen T.O."/>
            <person name="Kjaerboelling I."/>
            <person name="Rothschild-Mancinelli K."/>
            <person name="Lyhne E.K."/>
            <person name="Kogle M.E."/>
            <person name="Barry K."/>
            <person name="Clum A."/>
            <person name="Na H."/>
            <person name="Ledsgaard L."/>
            <person name="Lin J."/>
            <person name="Lipzen A."/>
            <person name="Kuo A."/>
            <person name="Riley R."/>
            <person name="Mondo S."/>
            <person name="LaButti K."/>
            <person name="Haridas S."/>
            <person name="Pangalinan J."/>
            <person name="Salamov A.A."/>
            <person name="Simmons B.A."/>
            <person name="Magnuson J.K."/>
            <person name="Chen J."/>
            <person name="Drula E."/>
            <person name="Henrissat B."/>
            <person name="Wiebenga A."/>
            <person name="Lubbers R.J."/>
            <person name="Gomes A.C."/>
            <person name="Makela M.R."/>
            <person name="Stajich J."/>
            <person name="Grigoriev I.V."/>
            <person name="Mortensen U.H."/>
            <person name="De vries R.P."/>
            <person name="Baker S.E."/>
            <person name="Andersen M.R."/>
        </authorList>
    </citation>
    <scope>NUCLEOTIDE SEQUENCE [LARGE SCALE GENOMIC DNA]</scope>
    <source>
        <strain evidence="9 10">CBS 600.67</strain>
    </source>
</reference>
<dbReference type="InterPro" id="IPR051089">
    <property type="entry name" value="prtT"/>
</dbReference>
<dbReference type="PANTHER" id="PTHR31845:SF32">
    <property type="entry name" value="MISCELLANEOUS ZN(II)2CYS6 TRANSCRIPTION FACTOR (EUROFUNG)-RELATED"/>
    <property type="match status" value="1"/>
</dbReference>
<name>A0ABR4HMM0_9EURO</name>
<dbReference type="CDD" id="cd12148">
    <property type="entry name" value="fungal_TF_MHR"/>
    <property type="match status" value="1"/>
</dbReference>
<keyword evidence="5" id="KW-0804">Transcription</keyword>
<feature type="compositionally biased region" description="Low complexity" evidence="7">
    <location>
        <begin position="94"/>
        <end position="114"/>
    </location>
</feature>
<dbReference type="Proteomes" id="UP001610335">
    <property type="component" value="Unassembled WGS sequence"/>
</dbReference>
<dbReference type="PROSITE" id="PS00463">
    <property type="entry name" value="ZN2_CY6_FUNGAL_1"/>
    <property type="match status" value="1"/>
</dbReference>